<comment type="caution">
    <text evidence="2">The sequence shown here is derived from an EMBL/GenBank/DDBJ whole genome shotgun (WGS) entry which is preliminary data.</text>
</comment>
<dbReference type="RefSeq" id="WP_016274911.1">
    <property type="nucleotide sequence ID" value="NZ_JABVZU010000002.1"/>
</dbReference>
<dbReference type="Pfam" id="PF09820">
    <property type="entry name" value="AAA-ATPase_like"/>
    <property type="match status" value="1"/>
</dbReference>
<protein>
    <recommendedName>
        <fullName evidence="1">AAA-ATPase-like domain-containing protein</fullName>
    </recommendedName>
</protein>
<dbReference type="PATRIC" id="fig|1235788.3.peg.421"/>
<dbReference type="Pfam" id="PF08011">
    <property type="entry name" value="PDDEXK_9"/>
    <property type="match status" value="1"/>
</dbReference>
<evidence type="ECO:0000259" key="1">
    <source>
        <dbReference type="Pfam" id="PF09820"/>
    </source>
</evidence>
<dbReference type="AlphaFoldDB" id="R9ICL8"/>
<proteinExistence type="predicted"/>
<dbReference type="EMBL" id="ASSP01000005">
    <property type="protein sequence ID" value="EOS15094.1"/>
    <property type="molecule type" value="Genomic_DNA"/>
</dbReference>
<dbReference type="GeneID" id="82151816"/>
<dbReference type="InterPro" id="IPR018631">
    <property type="entry name" value="AAA-ATPase-like_dom"/>
</dbReference>
<name>R9ICL8_9BACT</name>
<reference evidence="2 3" key="1">
    <citation type="submission" date="2013-04" db="EMBL/GenBank/DDBJ databases">
        <title>The Genome Sequence of Bacteroides massiliensis dnLKV3.</title>
        <authorList>
            <consortium name="The Broad Institute Genomics Platform"/>
            <consortium name="The Broad Institute Genome Sequencing Center for Infectious Disease"/>
            <person name="Earl A."/>
            <person name="Xavier R."/>
            <person name="Kuhn K."/>
            <person name="Stappenbeck T."/>
            <person name="Walker B."/>
            <person name="Young S."/>
            <person name="Zeng Q."/>
            <person name="Gargeya S."/>
            <person name="Fitzgerald M."/>
            <person name="Haas B."/>
            <person name="Abouelleil A."/>
            <person name="Allen A.W."/>
            <person name="Alvarado L."/>
            <person name="Arachchi H.M."/>
            <person name="Berlin A.M."/>
            <person name="Chapman S.B."/>
            <person name="Gainer-Dewar J."/>
            <person name="Goldberg J."/>
            <person name="Griggs A."/>
            <person name="Gujja S."/>
            <person name="Hansen M."/>
            <person name="Howarth C."/>
            <person name="Imamovic A."/>
            <person name="Ireland A."/>
            <person name="Larimer J."/>
            <person name="McCowan C."/>
            <person name="Murphy C."/>
            <person name="Pearson M."/>
            <person name="Poon T.W."/>
            <person name="Priest M."/>
            <person name="Roberts A."/>
            <person name="Saif S."/>
            <person name="Shea T."/>
            <person name="Sisk P."/>
            <person name="Sykes S."/>
            <person name="Wortman J."/>
            <person name="Nusbaum C."/>
            <person name="Birren B."/>
        </authorList>
    </citation>
    <scope>NUCLEOTIDE SEQUENCE [LARGE SCALE GENOMIC DNA]</scope>
    <source>
        <strain evidence="3">dnLKV3</strain>
    </source>
</reference>
<gene>
    <name evidence="2" type="ORF">C802_00427</name>
</gene>
<sequence length="573" mass="67643">MEAIKEIPYGMSNFTDVIEQNRYYVDKTMYLPLLEDQANYLIFIRPRRFGKSLFLDMLRSYYDLSRKDDFQKLFGDLWIGKHPTPLQGKYQILYLDFSKIGGSIDELSKRFDAYSAVQLDEFLNRYREYYDDEFIARFLSAEKGLDKLHMLDARARRLGYPLYLIIDEYDNFTNVVLNEQGNEIYHAITHASGFYRDAFKNYKGMFDRIFMTGVSPVTLDDLTSGFNIGWNISTSPFFNGMLGFSEEDVRAMLRYYQEKGKLQGDVEEMIQEMKPWYDNYCFAEESLDREPKMFNCDMVLYYLRNRIQLGKSPKQMIDPNTKTDYSKMKKLIQLDRLDGNRKGVLRKITEEGKILTNLFPSFSADELTKPEIFPSLLFYYGMLTIIGTRGNLIVLGIPNNNVRKQYYEYLLEDYQKHEHINLVDVEILFNDMAFDGDWRPALDFIARAYKDNSSVRSSIEGERNIQGFFTAYLSINAYYLTMPEVELNHGFCDMFLMPDLQRYPEVEHSYILELKYLPKEKFEAQAEEQWDAAVQQIHGYAEGEKVRQLCRETRLHCIVMQFCGWELARMEEV</sequence>
<keyword evidence="3" id="KW-1185">Reference proteome</keyword>
<dbReference type="PANTHER" id="PTHR34825">
    <property type="entry name" value="CONSERVED PROTEIN, WITH A WEAK D-GALACTARATE DEHYDRATASE/ALTRONATE HYDROLASE DOMAIN"/>
    <property type="match status" value="1"/>
</dbReference>
<dbReference type="InterPro" id="IPR012547">
    <property type="entry name" value="PDDEXK_9"/>
</dbReference>
<accession>R9ICL8</accession>
<dbReference type="HOGENOM" id="CLU_033403_2_0_10"/>
<dbReference type="PANTHER" id="PTHR34825:SF2">
    <property type="entry name" value="AAA-ATPASE-LIKE DOMAIN-CONTAINING PROTEIN"/>
    <property type="match status" value="1"/>
</dbReference>
<dbReference type="SUPFAM" id="SSF52540">
    <property type="entry name" value="P-loop containing nucleoside triphosphate hydrolases"/>
    <property type="match status" value="1"/>
</dbReference>
<dbReference type="InterPro" id="IPR027417">
    <property type="entry name" value="P-loop_NTPase"/>
</dbReference>
<dbReference type="Proteomes" id="UP000014200">
    <property type="component" value="Unassembled WGS sequence"/>
</dbReference>
<dbReference type="STRING" id="1235788.C802_00427"/>
<evidence type="ECO:0000313" key="2">
    <source>
        <dbReference type="EMBL" id="EOS15094.1"/>
    </source>
</evidence>
<evidence type="ECO:0000313" key="3">
    <source>
        <dbReference type="Proteomes" id="UP000014200"/>
    </source>
</evidence>
<feature type="domain" description="AAA-ATPase-like" evidence="1">
    <location>
        <begin position="8"/>
        <end position="223"/>
    </location>
</feature>
<organism evidence="2 3">
    <name type="scientific">Phocaeicola sartorii</name>
    <dbReference type="NCBI Taxonomy" id="671267"/>
    <lineage>
        <taxon>Bacteria</taxon>
        <taxon>Pseudomonadati</taxon>
        <taxon>Bacteroidota</taxon>
        <taxon>Bacteroidia</taxon>
        <taxon>Bacteroidales</taxon>
        <taxon>Bacteroidaceae</taxon>
        <taxon>Phocaeicola</taxon>
    </lineage>
</organism>